<reference evidence="2 3" key="2">
    <citation type="journal article" date="2017" name="Int. J. Syst. Evol. Microbiol.">
        <title>Mycobacterium stephanolepidis sp. nov., a rapidly growing species related to Mycobacterium chelonae, isolated from marine teleost fish, Stephanolepis cirrhifer.</title>
        <authorList>
            <person name="Fukano H."/>
            <person name="Wada S."/>
            <person name="Kurata O."/>
            <person name="Katayama K."/>
            <person name="Fujiwara N."/>
            <person name="Hoshino Y."/>
        </authorList>
    </citation>
    <scope>NUCLEOTIDE SEQUENCE [LARGE SCALE GENOMIC DNA]</scope>
    <source>
        <strain evidence="2 3">NJB0901</strain>
    </source>
</reference>
<organism evidence="2 3">
    <name type="scientific">[Mycobacterium] stephanolepidis</name>
    <dbReference type="NCBI Taxonomy" id="1520670"/>
    <lineage>
        <taxon>Bacteria</taxon>
        <taxon>Bacillati</taxon>
        <taxon>Actinomycetota</taxon>
        <taxon>Actinomycetes</taxon>
        <taxon>Mycobacteriales</taxon>
        <taxon>Mycobacteriaceae</taxon>
        <taxon>Mycobacteroides</taxon>
    </lineage>
</organism>
<dbReference type="Proteomes" id="UP000217954">
    <property type="component" value="Chromosome"/>
</dbReference>
<keyword evidence="3" id="KW-1185">Reference proteome</keyword>
<dbReference type="InterPro" id="IPR050471">
    <property type="entry name" value="AB_hydrolase"/>
</dbReference>
<dbReference type="AlphaFoldDB" id="A0A1Z4F135"/>
<reference evidence="3" key="1">
    <citation type="journal article" date="2017" name="Genome Announc.">
        <title>Complete Genome Sequence of Mycobacterium stephanolepidis.</title>
        <authorList>
            <person name="Fukano H."/>
            <person name="Yoshida M."/>
            <person name="Katayama Y."/>
            <person name="Omatsu T."/>
            <person name="Mizutani T."/>
            <person name="Kurata O."/>
            <person name="Wada S."/>
            <person name="Hoshino Y."/>
        </authorList>
    </citation>
    <scope>NUCLEOTIDE SEQUENCE [LARGE SCALE GENOMIC DNA]</scope>
    <source>
        <strain evidence="3">NJB0901</strain>
    </source>
</reference>
<dbReference type="EMBL" id="AP018165">
    <property type="protein sequence ID" value="BAX98908.1"/>
    <property type="molecule type" value="Genomic_DNA"/>
</dbReference>
<dbReference type="InterPro" id="IPR029058">
    <property type="entry name" value="AB_hydrolase_fold"/>
</dbReference>
<dbReference type="GO" id="GO:0003824">
    <property type="term" value="F:catalytic activity"/>
    <property type="evidence" value="ECO:0007669"/>
    <property type="project" value="UniProtKB-ARBA"/>
</dbReference>
<protein>
    <submittedName>
        <fullName evidence="2">O-methylpimelyl-ACP methylesterase</fullName>
    </submittedName>
</protein>
<name>A0A1Z4F135_9MYCO</name>
<feature type="domain" description="AB hydrolase-1" evidence="1">
    <location>
        <begin position="38"/>
        <end position="125"/>
    </location>
</feature>
<dbReference type="PRINTS" id="PR00111">
    <property type="entry name" value="ABHYDROLASE"/>
</dbReference>
<accession>A0A1Z4F135</accession>
<dbReference type="PANTHER" id="PTHR43433">
    <property type="entry name" value="HYDROLASE, ALPHA/BETA FOLD FAMILY PROTEIN"/>
    <property type="match status" value="1"/>
</dbReference>
<dbReference type="Pfam" id="PF00561">
    <property type="entry name" value="Abhydrolase_1"/>
    <property type="match status" value="1"/>
</dbReference>
<dbReference type="RefSeq" id="WP_096503198.1">
    <property type="nucleotide sequence ID" value="NZ_AP018165.1"/>
</dbReference>
<dbReference type="OrthoDB" id="495620at2"/>
<sequence>MPHIDVNGQSIHYTDSGGDGPPMVLSHPMFLDTIHLEPLADALAGEGYRVVTFDQRGHGATRFDGKPFEFVEVARDALELAAALGIERAVFGGELYSAAMALHAALLEPERVAGLVLVGATARATDLGESISLGSGVDVWTSGGPQSDEFGRVAEAAAGPDSEALMDRWRKADWSQIRLVADAWLGRPSIEDRLSGITCPAVVIHGRNEFYIPLEHGEYVTENLGGPVLFEIIEGQHQALSITRFPETLAAVRSLSRQQFPV</sequence>
<proteinExistence type="predicted"/>
<dbReference type="Gene3D" id="3.40.50.1820">
    <property type="entry name" value="alpha/beta hydrolase"/>
    <property type="match status" value="1"/>
</dbReference>
<evidence type="ECO:0000313" key="3">
    <source>
        <dbReference type="Proteomes" id="UP000217954"/>
    </source>
</evidence>
<dbReference type="InterPro" id="IPR000073">
    <property type="entry name" value="AB_hydrolase_1"/>
</dbReference>
<evidence type="ECO:0000259" key="1">
    <source>
        <dbReference type="Pfam" id="PF00561"/>
    </source>
</evidence>
<dbReference type="SUPFAM" id="SSF53474">
    <property type="entry name" value="alpha/beta-Hydrolases"/>
    <property type="match status" value="1"/>
</dbReference>
<evidence type="ECO:0000313" key="2">
    <source>
        <dbReference type="EMBL" id="BAX98908.1"/>
    </source>
</evidence>
<dbReference type="PANTHER" id="PTHR43433:SF5">
    <property type="entry name" value="AB HYDROLASE-1 DOMAIN-CONTAINING PROTEIN"/>
    <property type="match status" value="1"/>
</dbReference>
<dbReference type="KEGG" id="mste:MSTE_03608"/>
<gene>
    <name evidence="2" type="primary">bioH</name>
    <name evidence="2" type="ORF">MSTE_03608</name>
</gene>